<keyword evidence="1" id="KW-0732">Signal</keyword>
<feature type="signal peptide" evidence="1">
    <location>
        <begin position="1"/>
        <end position="24"/>
    </location>
</feature>
<reference evidence="2" key="1">
    <citation type="submission" date="2021-01" db="EMBL/GenBank/DDBJ databases">
        <title>Phytophthora aleatoria, a newly-described species from Pinus radiata is distinct from Phytophthora cactorum isolates based on comparative genomics.</title>
        <authorList>
            <person name="Mcdougal R."/>
            <person name="Panda P."/>
            <person name="Williams N."/>
            <person name="Studholme D.J."/>
        </authorList>
    </citation>
    <scope>NUCLEOTIDE SEQUENCE</scope>
    <source>
        <strain evidence="2">NZFS 3830</strain>
    </source>
</reference>
<accession>A0A8T1U0L1</accession>
<dbReference type="EMBL" id="JAENGZ010001072">
    <property type="protein sequence ID" value="KAG6950938.1"/>
    <property type="molecule type" value="Genomic_DNA"/>
</dbReference>
<feature type="chain" id="PRO_5035891378" description="Chitin-binding type-2 domain-containing protein" evidence="1">
    <location>
        <begin position="25"/>
        <end position="87"/>
    </location>
</feature>
<evidence type="ECO:0000313" key="3">
    <source>
        <dbReference type="Proteomes" id="UP000688947"/>
    </source>
</evidence>
<dbReference type="OrthoDB" id="88675at2759"/>
<sequence length="87" mass="9947">MVSSAMHLVVLGVIYCILCADVSARRAAVPEDNPQWRFLLNSFQCYQACKWDIKMCIDGTWVYRAAELNCEFDQCAVMAPEDESYSR</sequence>
<comment type="caution">
    <text evidence="2">The sequence shown here is derived from an EMBL/GenBank/DDBJ whole genome shotgun (WGS) entry which is preliminary data.</text>
</comment>
<dbReference type="Proteomes" id="UP000688947">
    <property type="component" value="Unassembled WGS sequence"/>
</dbReference>
<evidence type="ECO:0008006" key="4">
    <source>
        <dbReference type="Google" id="ProtNLM"/>
    </source>
</evidence>
<protein>
    <recommendedName>
        <fullName evidence="4">Chitin-binding type-2 domain-containing protein</fullName>
    </recommendedName>
</protein>
<gene>
    <name evidence="2" type="ORF">JG687_00013935</name>
</gene>
<dbReference type="AlphaFoldDB" id="A0A8T1U0L1"/>
<evidence type="ECO:0000313" key="2">
    <source>
        <dbReference type="EMBL" id="KAG6950938.1"/>
    </source>
</evidence>
<name>A0A8T1U0L1_9STRA</name>
<organism evidence="2 3">
    <name type="scientific">Phytophthora cactorum</name>
    <dbReference type="NCBI Taxonomy" id="29920"/>
    <lineage>
        <taxon>Eukaryota</taxon>
        <taxon>Sar</taxon>
        <taxon>Stramenopiles</taxon>
        <taxon>Oomycota</taxon>
        <taxon>Peronosporomycetes</taxon>
        <taxon>Peronosporales</taxon>
        <taxon>Peronosporaceae</taxon>
        <taxon>Phytophthora</taxon>
    </lineage>
</organism>
<dbReference type="VEuPathDB" id="FungiDB:PC110_g15326"/>
<proteinExistence type="predicted"/>
<evidence type="ECO:0000256" key="1">
    <source>
        <dbReference type="SAM" id="SignalP"/>
    </source>
</evidence>